<dbReference type="EMBL" id="JAAQQR010000010">
    <property type="protein sequence ID" value="NID06653.1"/>
    <property type="molecule type" value="Genomic_DNA"/>
</dbReference>
<sequence>MSLEEIIFSALGPLVDGRCSPDITDDNPQYPLIVYQGVGGVAIDYADQTAADKDNARVQVWVWAETRLSASDLSRQVRDAMMAIDLPVKTLGSPVSEMNDVLKLYGARTDFSIWYPRA</sequence>
<dbReference type="RefSeq" id="WP_167129243.1">
    <property type="nucleotide sequence ID" value="NZ_JAAQQR010000010.1"/>
</dbReference>
<evidence type="ECO:0000313" key="1">
    <source>
        <dbReference type="EMBL" id="NID06653.1"/>
    </source>
</evidence>
<proteinExistence type="predicted"/>
<dbReference type="Proteomes" id="UP001429601">
    <property type="component" value="Unassembled WGS sequence"/>
</dbReference>
<protein>
    <submittedName>
        <fullName evidence="1">DUF3168 domain-containing protein</fullName>
    </submittedName>
</protein>
<accession>A0ABX0Q7W5</accession>
<gene>
    <name evidence="1" type="ORF">HBF26_17290</name>
</gene>
<dbReference type="InterPro" id="IPR021508">
    <property type="entry name" value="Gp17-like"/>
</dbReference>
<reference evidence="1 2" key="1">
    <citation type="journal article" date="2011" name="Curr. Microbiol.">
        <title>Luteibacter jiangsuensis sp. nov.: a methamidophos-degrading bacterium isolated from a methamidophos-manufacturing factory.</title>
        <authorList>
            <person name="Wang L."/>
            <person name="Wang G.L."/>
            <person name="Li S.P."/>
            <person name="Jiang J.D."/>
        </authorList>
    </citation>
    <scope>NUCLEOTIDE SEQUENCE [LARGE SCALE GENOMIC DNA]</scope>
    <source>
        <strain evidence="1 2">CGMCC 1.10133</strain>
    </source>
</reference>
<evidence type="ECO:0000313" key="2">
    <source>
        <dbReference type="Proteomes" id="UP001429601"/>
    </source>
</evidence>
<comment type="caution">
    <text evidence="1">The sequence shown here is derived from an EMBL/GenBank/DDBJ whole genome shotgun (WGS) entry which is preliminary data.</text>
</comment>
<keyword evidence="2" id="KW-1185">Reference proteome</keyword>
<name>A0ABX0Q7W5_9GAMM</name>
<dbReference type="Pfam" id="PF11367">
    <property type="entry name" value="Tail_completion_gp17"/>
    <property type="match status" value="1"/>
</dbReference>
<organism evidence="1 2">
    <name type="scientific">Luteibacter jiangsuensis</name>
    <dbReference type="NCBI Taxonomy" id="637577"/>
    <lineage>
        <taxon>Bacteria</taxon>
        <taxon>Pseudomonadati</taxon>
        <taxon>Pseudomonadota</taxon>
        <taxon>Gammaproteobacteria</taxon>
        <taxon>Lysobacterales</taxon>
        <taxon>Rhodanobacteraceae</taxon>
        <taxon>Luteibacter</taxon>
    </lineage>
</organism>